<keyword evidence="2" id="KW-0675">Receptor</keyword>
<dbReference type="InterPro" id="IPR042100">
    <property type="entry name" value="Bug_dom1"/>
</dbReference>
<reference evidence="3" key="1">
    <citation type="submission" date="2016-10" db="EMBL/GenBank/DDBJ databases">
        <authorList>
            <person name="Varghese N."/>
            <person name="Submissions S."/>
        </authorList>
    </citation>
    <scope>NUCLEOTIDE SEQUENCE [LARGE SCALE GENOMIC DNA]</scope>
    <source>
        <strain evidence="3">CGMCC 1.6444</strain>
    </source>
</reference>
<keyword evidence="3" id="KW-1185">Reference proteome</keyword>
<protein>
    <submittedName>
        <fullName evidence="2">Tripartite-type tricarboxylate transporter, receptor component TctC</fullName>
    </submittedName>
</protein>
<dbReference type="PIRSF" id="PIRSF017082">
    <property type="entry name" value="YflP"/>
    <property type="match status" value="1"/>
</dbReference>
<dbReference type="RefSeq" id="WP_089677061.1">
    <property type="nucleotide sequence ID" value="NZ_FNIV01000002.1"/>
</dbReference>
<gene>
    <name evidence="2" type="ORF">SAMN04487957_102197</name>
</gene>
<dbReference type="Proteomes" id="UP000199075">
    <property type="component" value="Unassembled WGS sequence"/>
</dbReference>
<dbReference type="Pfam" id="PF03401">
    <property type="entry name" value="TctC"/>
    <property type="match status" value="1"/>
</dbReference>
<proteinExistence type="inferred from homology"/>
<dbReference type="PANTHER" id="PTHR42928:SF5">
    <property type="entry name" value="BLR1237 PROTEIN"/>
    <property type="match status" value="1"/>
</dbReference>
<evidence type="ECO:0000256" key="1">
    <source>
        <dbReference type="ARBA" id="ARBA00006987"/>
    </source>
</evidence>
<comment type="similarity">
    <text evidence="1">Belongs to the UPF0065 (bug) family.</text>
</comment>
<dbReference type="SUPFAM" id="SSF53850">
    <property type="entry name" value="Periplasmic binding protein-like II"/>
    <property type="match status" value="1"/>
</dbReference>
<dbReference type="Gene3D" id="3.40.190.10">
    <property type="entry name" value="Periplasmic binding protein-like II"/>
    <property type="match status" value="1"/>
</dbReference>
<evidence type="ECO:0000313" key="2">
    <source>
        <dbReference type="EMBL" id="SDN85852.1"/>
    </source>
</evidence>
<organism evidence="2 3">
    <name type="scientific">Halomonas shengliensis</name>
    <dbReference type="NCBI Taxonomy" id="419597"/>
    <lineage>
        <taxon>Bacteria</taxon>
        <taxon>Pseudomonadati</taxon>
        <taxon>Pseudomonadota</taxon>
        <taxon>Gammaproteobacteria</taxon>
        <taxon>Oceanospirillales</taxon>
        <taxon>Halomonadaceae</taxon>
        <taxon>Halomonas</taxon>
    </lineage>
</organism>
<name>A0A1H0EU00_9GAMM</name>
<dbReference type="STRING" id="419597.SAMN04487957_102197"/>
<sequence>MPGWRGLRWVLGCWLLALALGAVAQTSDPGLRLVVPFGPGGASDVLFREVGRALERELGTSIRYDNQPGHSGMRGALLVKEAPPDGRTLLGSHQTLILAHLSGRSSLSHEAFTPVALLTRTVNIPAARRQAGVASAAELVARLQAEDASLRVGMIPDSTDAFFWRQFLQAAGLSQEALTWVGYPDTGSQVAALLGGEIDLAMLNLPAGRRLFDHGALVPLGVADERRLSALPEVPTLREQGIDVVNTTDRGLFAPPSTPREALDLWLGALRRVLSHPGLVHRLEREHGTRVDFRGPDAYADYLRGQARSLASRLDEAP</sequence>
<dbReference type="CDD" id="cd07012">
    <property type="entry name" value="PBP2_Bug_TTT"/>
    <property type="match status" value="1"/>
</dbReference>
<dbReference type="PANTHER" id="PTHR42928">
    <property type="entry name" value="TRICARBOXYLATE-BINDING PROTEIN"/>
    <property type="match status" value="1"/>
</dbReference>
<accession>A0A1H0EU00</accession>
<evidence type="ECO:0000313" key="3">
    <source>
        <dbReference type="Proteomes" id="UP000199075"/>
    </source>
</evidence>
<dbReference type="OrthoDB" id="5171643at2"/>
<dbReference type="Gene3D" id="3.40.190.150">
    <property type="entry name" value="Bordetella uptake gene, domain 1"/>
    <property type="match status" value="1"/>
</dbReference>
<dbReference type="EMBL" id="FNIV01000002">
    <property type="protein sequence ID" value="SDN85852.1"/>
    <property type="molecule type" value="Genomic_DNA"/>
</dbReference>
<dbReference type="InterPro" id="IPR005064">
    <property type="entry name" value="BUG"/>
</dbReference>
<dbReference type="AlphaFoldDB" id="A0A1H0EU00"/>